<reference evidence="3" key="1">
    <citation type="journal article" date="2009" name="PLoS Genet.">
        <title>Organised genome dynamics in the Escherichia coli species results in highly diverse adaptive paths.</title>
        <authorList>
            <person name="Touchon M."/>
            <person name="Hoede C."/>
            <person name="Tenaillon O."/>
            <person name="Barbe V."/>
            <person name="Baeriswyl S."/>
            <person name="Bidet P."/>
            <person name="Bingen E."/>
            <person name="Bonacorsi S."/>
            <person name="Bouchier C."/>
            <person name="Bouvet O."/>
            <person name="Calteau A."/>
            <person name="Chiapello H."/>
            <person name="Clermont O."/>
            <person name="Cruveiller S."/>
            <person name="Danchin A."/>
            <person name="Diard M."/>
            <person name="Dossat C."/>
            <person name="Karoui M.E."/>
            <person name="Frapy E."/>
            <person name="Garry L."/>
            <person name="Ghigo J.M."/>
            <person name="Gilles A.M."/>
            <person name="Johnson J."/>
            <person name="Le Bouguenec C."/>
            <person name="Lescat M."/>
            <person name="Mangenot S."/>
            <person name="Martinez-Jehanne V."/>
            <person name="Matic I."/>
            <person name="Nassif X."/>
            <person name="Oztas S."/>
            <person name="Petit M.A."/>
            <person name="Pichon C."/>
            <person name="Rouy Z."/>
            <person name="Ruf C.S."/>
            <person name="Schneider D."/>
            <person name="Tourret J."/>
            <person name="Vacherie B."/>
            <person name="Vallenet D."/>
            <person name="Medigue C."/>
            <person name="Rocha E.P.C."/>
            <person name="Denamur E."/>
        </authorList>
    </citation>
    <scope>NUCLEOTIDE SEQUENCE [LARGE SCALE GENOMIC DNA]</scope>
    <source>
        <strain evidence="3">ED1a</strain>
    </source>
</reference>
<dbReference type="AlphaFoldDB" id="B7MXA1"/>
<dbReference type="HOGENOM" id="CLU_127140_0_1_6"/>
<dbReference type="SUPFAM" id="SSF158682">
    <property type="entry name" value="TerB-like"/>
    <property type="match status" value="1"/>
</dbReference>
<dbReference type="Gene3D" id="1.10.3680.10">
    <property type="entry name" value="TerB-like"/>
    <property type="match status" value="1"/>
</dbReference>
<dbReference type="InterPro" id="IPR007791">
    <property type="entry name" value="DjlA_N"/>
</dbReference>
<dbReference type="EMBL" id="CU928162">
    <property type="protein sequence ID" value="CAR08717.2"/>
    <property type="molecule type" value="Genomic_DNA"/>
</dbReference>
<dbReference type="KEGG" id="ecq:ECED1_2535"/>
<dbReference type="InterPro" id="IPR029024">
    <property type="entry name" value="TerB-like"/>
</dbReference>
<sequence>MVSVTFSVGRSLPGVGSPTQRNVTMFGIFGKKARRAAVEIKKFEKRDLAQAVINAAYLVAYADGECEASEKAKIEQVLRNQPALSAFTSEINAISATIIGQLDTNFKIGRRAALREIEDVKHDTREAEDVLDVAVAIAEADGEIEPEERKVLEEIAGVLGLRLENHL</sequence>
<evidence type="ECO:0000259" key="1">
    <source>
        <dbReference type="Pfam" id="PF05099"/>
    </source>
</evidence>
<dbReference type="Pfam" id="PF05099">
    <property type="entry name" value="TerB"/>
    <property type="match status" value="1"/>
</dbReference>
<dbReference type="Proteomes" id="UP000000748">
    <property type="component" value="Chromosome"/>
</dbReference>
<gene>
    <name evidence="2" type="ordered locus">ECED1_2535</name>
</gene>
<organism evidence="2 3">
    <name type="scientific">Escherichia coli O81 (strain ED1a)</name>
    <dbReference type="NCBI Taxonomy" id="585397"/>
    <lineage>
        <taxon>Bacteria</taxon>
        <taxon>Pseudomonadati</taxon>
        <taxon>Pseudomonadota</taxon>
        <taxon>Gammaproteobacteria</taxon>
        <taxon>Enterobacterales</taxon>
        <taxon>Enterobacteriaceae</taxon>
        <taxon>Escherichia</taxon>
    </lineage>
</organism>
<name>B7MXA1_ECO81</name>
<proteinExistence type="predicted"/>
<dbReference type="CDD" id="cd07176">
    <property type="entry name" value="terB"/>
    <property type="match status" value="1"/>
</dbReference>
<protein>
    <recommendedName>
        <fullName evidence="1">Co-chaperone DjlA N-terminal domain-containing protein</fullName>
    </recommendedName>
</protein>
<feature type="domain" description="Co-chaperone DjlA N-terminal" evidence="1">
    <location>
        <begin position="50"/>
        <end position="162"/>
    </location>
</feature>
<evidence type="ECO:0000313" key="2">
    <source>
        <dbReference type="EMBL" id="CAR08717.2"/>
    </source>
</evidence>
<accession>B7MXA1</accession>
<evidence type="ECO:0000313" key="3">
    <source>
        <dbReference type="Proteomes" id="UP000000748"/>
    </source>
</evidence>